<reference evidence="5 6" key="1">
    <citation type="journal article" date="2022" name="Nat. Plants">
        <title>Genomes of leafy and leafless Platanthera orchids illuminate the evolution of mycoheterotrophy.</title>
        <authorList>
            <person name="Li M.H."/>
            <person name="Liu K.W."/>
            <person name="Li Z."/>
            <person name="Lu H.C."/>
            <person name="Ye Q.L."/>
            <person name="Zhang D."/>
            <person name="Wang J.Y."/>
            <person name="Li Y.F."/>
            <person name="Zhong Z.M."/>
            <person name="Liu X."/>
            <person name="Yu X."/>
            <person name="Liu D.K."/>
            <person name="Tu X.D."/>
            <person name="Liu B."/>
            <person name="Hao Y."/>
            <person name="Liao X.Y."/>
            <person name="Jiang Y.T."/>
            <person name="Sun W.H."/>
            <person name="Chen J."/>
            <person name="Chen Y.Q."/>
            <person name="Ai Y."/>
            <person name="Zhai J.W."/>
            <person name="Wu S.S."/>
            <person name="Zhou Z."/>
            <person name="Hsiao Y.Y."/>
            <person name="Wu W.L."/>
            <person name="Chen Y.Y."/>
            <person name="Lin Y.F."/>
            <person name="Hsu J.L."/>
            <person name="Li C.Y."/>
            <person name="Wang Z.W."/>
            <person name="Zhao X."/>
            <person name="Zhong W.Y."/>
            <person name="Ma X.K."/>
            <person name="Ma L."/>
            <person name="Huang J."/>
            <person name="Chen G.Z."/>
            <person name="Huang M.Z."/>
            <person name="Huang L."/>
            <person name="Peng D.H."/>
            <person name="Luo Y.B."/>
            <person name="Zou S.Q."/>
            <person name="Chen S.P."/>
            <person name="Lan S."/>
            <person name="Tsai W.C."/>
            <person name="Van de Peer Y."/>
            <person name="Liu Z.J."/>
        </authorList>
    </citation>
    <scope>NUCLEOTIDE SEQUENCE [LARGE SCALE GENOMIC DNA]</scope>
    <source>
        <strain evidence="5">Lor288</strain>
    </source>
</reference>
<dbReference type="PANTHER" id="PTHR42980:SF1">
    <property type="entry name" value="2-OXOISOVALERATE DEHYDROGENASE SUBUNIT BETA, MITOCHONDRIAL"/>
    <property type="match status" value="1"/>
</dbReference>
<accession>A0ABR2MHQ6</accession>
<dbReference type="Gene3D" id="3.40.50.970">
    <property type="match status" value="1"/>
</dbReference>
<dbReference type="EMBL" id="JBBWWR010000007">
    <property type="protein sequence ID" value="KAK8963555.1"/>
    <property type="molecule type" value="Genomic_DNA"/>
</dbReference>
<keyword evidence="6" id="KW-1185">Reference proteome</keyword>
<comment type="cofactor">
    <cofactor evidence="1">
        <name>thiamine diphosphate</name>
        <dbReference type="ChEBI" id="CHEBI:58937"/>
    </cofactor>
</comment>
<gene>
    <name evidence="5" type="ORF">KSP40_PGU014370</name>
</gene>
<dbReference type="Pfam" id="PF02779">
    <property type="entry name" value="Transket_pyr"/>
    <property type="match status" value="1"/>
</dbReference>
<dbReference type="PANTHER" id="PTHR42980">
    <property type="entry name" value="2-OXOISOVALERATE DEHYDROGENASE SUBUNIT BETA-RELATED"/>
    <property type="match status" value="1"/>
</dbReference>
<dbReference type="InterPro" id="IPR029061">
    <property type="entry name" value="THDP-binding"/>
</dbReference>
<name>A0ABR2MHQ6_9ASPA</name>
<evidence type="ECO:0000256" key="1">
    <source>
        <dbReference type="ARBA" id="ARBA00001964"/>
    </source>
</evidence>
<evidence type="ECO:0000256" key="2">
    <source>
        <dbReference type="ARBA" id="ARBA00023002"/>
    </source>
</evidence>
<keyword evidence="2" id="KW-0560">Oxidoreductase</keyword>
<evidence type="ECO:0000313" key="6">
    <source>
        <dbReference type="Proteomes" id="UP001412067"/>
    </source>
</evidence>
<proteinExistence type="predicted"/>
<dbReference type="Proteomes" id="UP001412067">
    <property type="component" value="Unassembled WGS sequence"/>
</dbReference>
<organism evidence="5 6">
    <name type="scientific">Platanthera guangdongensis</name>
    <dbReference type="NCBI Taxonomy" id="2320717"/>
    <lineage>
        <taxon>Eukaryota</taxon>
        <taxon>Viridiplantae</taxon>
        <taxon>Streptophyta</taxon>
        <taxon>Embryophyta</taxon>
        <taxon>Tracheophyta</taxon>
        <taxon>Spermatophyta</taxon>
        <taxon>Magnoliopsida</taxon>
        <taxon>Liliopsida</taxon>
        <taxon>Asparagales</taxon>
        <taxon>Orchidaceae</taxon>
        <taxon>Orchidoideae</taxon>
        <taxon>Orchideae</taxon>
        <taxon>Orchidinae</taxon>
        <taxon>Platanthera</taxon>
    </lineage>
</organism>
<feature type="domain" description="Transketolase-like pyrimidine-binding" evidence="4">
    <location>
        <begin position="42"/>
        <end position="218"/>
    </location>
</feature>
<evidence type="ECO:0000256" key="3">
    <source>
        <dbReference type="ARBA" id="ARBA00051764"/>
    </source>
</evidence>
<comment type="catalytic activity">
    <reaction evidence="3">
        <text>N(6)-[(R)-lipoyl]-L-lysyl-[protein] + 3-methyl-2-oxobutanoate + H(+) = N(6)-[(R)-S(8)-2-methylpropanoyldihydrolipoyl]-L-lysyl-[protein] + CO2</text>
        <dbReference type="Rhea" id="RHEA:13457"/>
        <dbReference type="Rhea" id="RHEA-COMP:10474"/>
        <dbReference type="Rhea" id="RHEA-COMP:10497"/>
        <dbReference type="ChEBI" id="CHEBI:11851"/>
        <dbReference type="ChEBI" id="CHEBI:15378"/>
        <dbReference type="ChEBI" id="CHEBI:16526"/>
        <dbReference type="ChEBI" id="CHEBI:83099"/>
        <dbReference type="ChEBI" id="CHEBI:83142"/>
        <dbReference type="EC" id="1.2.4.4"/>
    </reaction>
    <physiologicalReaction direction="left-to-right" evidence="3">
        <dbReference type="Rhea" id="RHEA:13458"/>
    </physiologicalReaction>
</comment>
<dbReference type="InterPro" id="IPR005475">
    <property type="entry name" value="Transketolase-like_Pyr-bd"/>
</dbReference>
<dbReference type="SUPFAM" id="SSF52518">
    <property type="entry name" value="Thiamin diphosphate-binding fold (THDP-binding)"/>
    <property type="match status" value="1"/>
</dbReference>
<protein>
    <recommendedName>
        <fullName evidence="4">Transketolase-like pyrimidine-binding domain-containing protein</fullName>
    </recommendedName>
</protein>
<dbReference type="SMART" id="SM00861">
    <property type="entry name" value="Transket_pyr"/>
    <property type="match status" value="1"/>
</dbReference>
<comment type="caution">
    <text evidence="5">The sequence shown here is derived from an EMBL/GenBank/DDBJ whole genome shotgun (WGS) entry which is preliminary data.</text>
</comment>
<evidence type="ECO:0000313" key="5">
    <source>
        <dbReference type="EMBL" id="KAK8963555.1"/>
    </source>
</evidence>
<evidence type="ECO:0000259" key="4">
    <source>
        <dbReference type="SMART" id="SM00861"/>
    </source>
</evidence>
<sequence length="247" mass="27414">MVDGAGSSWEAMVEEDAGHFTDGTHHSNLDGEVDGMSLGHAAATRGEGGRFRASHAPENWKSNNCTHVVCAHAKLKTAWGNPKRFRLKPKHDAFDCQEDPLEFCVDDKTVQMDDFPPVLSEVVQSDRENILIVNEAAKFRYRSGNEFNCGGLTIRTPYGAVGHGGHYHSQSPEAFFCHVPGLKVVIPRSPQQAKGLLLSSIRDPNPVVFFEPKWLYRLAVEEVPEHDYMLPLSEAEVFISLLSQSEI</sequence>